<dbReference type="EMBL" id="JALNTZ010000001">
    <property type="protein sequence ID" value="KAJ3664915.1"/>
    <property type="molecule type" value="Genomic_DNA"/>
</dbReference>
<protein>
    <recommendedName>
        <fullName evidence="5">Secreted protein</fullName>
    </recommendedName>
</protein>
<evidence type="ECO:0000256" key="2">
    <source>
        <dbReference type="SAM" id="SignalP"/>
    </source>
</evidence>
<proteinExistence type="predicted"/>
<feature type="region of interest" description="Disordered" evidence="1">
    <location>
        <begin position="58"/>
        <end position="101"/>
    </location>
</feature>
<feature type="signal peptide" evidence="2">
    <location>
        <begin position="1"/>
        <end position="27"/>
    </location>
</feature>
<organism evidence="3 4">
    <name type="scientific">Zophobas morio</name>
    <dbReference type="NCBI Taxonomy" id="2755281"/>
    <lineage>
        <taxon>Eukaryota</taxon>
        <taxon>Metazoa</taxon>
        <taxon>Ecdysozoa</taxon>
        <taxon>Arthropoda</taxon>
        <taxon>Hexapoda</taxon>
        <taxon>Insecta</taxon>
        <taxon>Pterygota</taxon>
        <taxon>Neoptera</taxon>
        <taxon>Endopterygota</taxon>
        <taxon>Coleoptera</taxon>
        <taxon>Polyphaga</taxon>
        <taxon>Cucujiformia</taxon>
        <taxon>Tenebrionidae</taxon>
        <taxon>Zophobas</taxon>
    </lineage>
</organism>
<dbReference type="Proteomes" id="UP001168821">
    <property type="component" value="Unassembled WGS sequence"/>
</dbReference>
<sequence length="101" mass="11306">MSASGTIILQKTLQITWLLLTAATATTTPNPRTHNISEYRSFALLRVPHVPLQVSYSYSSKTHRAQGGHQVTRRREMAGSTPKRSARSRLRCHSAEMCKNV</sequence>
<evidence type="ECO:0008006" key="5">
    <source>
        <dbReference type="Google" id="ProtNLM"/>
    </source>
</evidence>
<comment type="caution">
    <text evidence="3">The sequence shown here is derived from an EMBL/GenBank/DDBJ whole genome shotgun (WGS) entry which is preliminary data.</text>
</comment>
<dbReference type="AlphaFoldDB" id="A0AA38IZ57"/>
<gene>
    <name evidence="3" type="ORF">Zmor_000449</name>
</gene>
<evidence type="ECO:0000256" key="1">
    <source>
        <dbReference type="SAM" id="MobiDB-lite"/>
    </source>
</evidence>
<evidence type="ECO:0000313" key="3">
    <source>
        <dbReference type="EMBL" id="KAJ3664915.1"/>
    </source>
</evidence>
<name>A0AA38IZ57_9CUCU</name>
<feature type="chain" id="PRO_5041334111" description="Secreted protein" evidence="2">
    <location>
        <begin position="28"/>
        <end position="101"/>
    </location>
</feature>
<keyword evidence="2" id="KW-0732">Signal</keyword>
<reference evidence="3" key="1">
    <citation type="journal article" date="2023" name="G3 (Bethesda)">
        <title>Whole genome assemblies of Zophobas morio and Tenebrio molitor.</title>
        <authorList>
            <person name="Kaur S."/>
            <person name="Stinson S.A."/>
            <person name="diCenzo G.C."/>
        </authorList>
    </citation>
    <scope>NUCLEOTIDE SEQUENCE</scope>
    <source>
        <strain evidence="3">QUZm001</strain>
    </source>
</reference>
<keyword evidence="4" id="KW-1185">Reference proteome</keyword>
<accession>A0AA38IZ57</accession>
<evidence type="ECO:0000313" key="4">
    <source>
        <dbReference type="Proteomes" id="UP001168821"/>
    </source>
</evidence>